<dbReference type="PANTHER" id="PTHR38342:SF2">
    <property type="entry name" value="INNER MEMBRANE OR EXPORTED"/>
    <property type="match status" value="1"/>
</dbReference>
<dbReference type="SUPFAM" id="SSF103247">
    <property type="entry name" value="TT1751-like"/>
    <property type="match status" value="1"/>
</dbReference>
<name>A0A5A7N7K6_9PROT</name>
<evidence type="ECO:0000259" key="1">
    <source>
        <dbReference type="Pfam" id="PF03625"/>
    </source>
</evidence>
<dbReference type="Pfam" id="PF03625">
    <property type="entry name" value="DUF302"/>
    <property type="match status" value="1"/>
</dbReference>
<keyword evidence="3" id="KW-1185">Reference proteome</keyword>
<organism evidence="2 3">
    <name type="scientific">Iodidimonas nitroreducens</name>
    <dbReference type="NCBI Taxonomy" id="1236968"/>
    <lineage>
        <taxon>Bacteria</taxon>
        <taxon>Pseudomonadati</taxon>
        <taxon>Pseudomonadota</taxon>
        <taxon>Alphaproteobacteria</taxon>
        <taxon>Iodidimonadales</taxon>
        <taxon>Iodidimonadaceae</taxon>
        <taxon>Iodidimonas</taxon>
    </lineage>
</organism>
<dbReference type="AlphaFoldDB" id="A0A5A7N7K6"/>
<dbReference type="EMBL" id="BKCN01000007">
    <property type="protein sequence ID" value="GER03957.1"/>
    <property type="molecule type" value="Genomic_DNA"/>
</dbReference>
<proteinExistence type="predicted"/>
<dbReference type="PANTHER" id="PTHR38342">
    <property type="entry name" value="SLR5037 PROTEIN"/>
    <property type="match status" value="1"/>
</dbReference>
<dbReference type="Proteomes" id="UP000324996">
    <property type="component" value="Unassembled WGS sequence"/>
</dbReference>
<reference evidence="2 3" key="1">
    <citation type="submission" date="2019-09" db="EMBL/GenBank/DDBJ databases">
        <title>NBRP : Genome information of microbial organism related human and environment.</title>
        <authorList>
            <person name="Hattori M."/>
            <person name="Oshima K."/>
            <person name="Inaba H."/>
            <person name="Suda W."/>
            <person name="Sakamoto M."/>
            <person name="Iino T."/>
            <person name="Kitahara M."/>
            <person name="Oshida Y."/>
            <person name="Iida T."/>
            <person name="Kudo T."/>
            <person name="Itoh T."/>
            <person name="Ohkuma M."/>
        </authorList>
    </citation>
    <scope>NUCLEOTIDE SEQUENCE [LARGE SCALE GENOMIC DNA]</scope>
    <source>
        <strain evidence="2 3">Q-1</strain>
    </source>
</reference>
<dbReference type="InterPro" id="IPR035923">
    <property type="entry name" value="TT1751-like_sf"/>
</dbReference>
<protein>
    <recommendedName>
        <fullName evidence="1">DUF302 domain-containing protein</fullName>
    </recommendedName>
</protein>
<dbReference type="PROSITE" id="PS51257">
    <property type="entry name" value="PROKAR_LIPOPROTEIN"/>
    <property type="match status" value="1"/>
</dbReference>
<dbReference type="CDD" id="cd14797">
    <property type="entry name" value="DUF302"/>
    <property type="match status" value="1"/>
</dbReference>
<dbReference type="InterPro" id="IPR005180">
    <property type="entry name" value="DUF302"/>
</dbReference>
<comment type="caution">
    <text evidence="2">The sequence shown here is derived from an EMBL/GenBank/DDBJ whole genome shotgun (WGS) entry which is preliminary data.</text>
</comment>
<sequence>MRPVFILIAFIVFLLGSCTSEGKDHHHEQANGLLILEGGETVAQTMDRLEQAATARGFKVFARIDHQAGAESIDQALRPTQLLIFGNPAGGTPLMQAAQSFGIDLPLKALVYEDETGAIKIAFNDPRFLAQRHGLPNPERMIQKMTGLLEALAQAAQ</sequence>
<dbReference type="RefSeq" id="WP_081837177.1">
    <property type="nucleotide sequence ID" value="NZ_BKCN01000007.1"/>
</dbReference>
<gene>
    <name evidence="2" type="ORF">JCM17846_16390</name>
</gene>
<feature type="domain" description="DUF302" evidence="1">
    <location>
        <begin position="64"/>
        <end position="126"/>
    </location>
</feature>
<evidence type="ECO:0000313" key="3">
    <source>
        <dbReference type="Proteomes" id="UP000324996"/>
    </source>
</evidence>
<accession>A0A5A7N7K6</accession>
<dbReference type="Gene3D" id="3.30.310.70">
    <property type="entry name" value="TT1751-like domain"/>
    <property type="match status" value="1"/>
</dbReference>
<evidence type="ECO:0000313" key="2">
    <source>
        <dbReference type="EMBL" id="GER03957.1"/>
    </source>
</evidence>